<feature type="domain" description="Major facilitator superfamily (MFS) profile" evidence="7">
    <location>
        <begin position="71"/>
        <end position="496"/>
    </location>
</feature>
<dbReference type="PANTHER" id="PTHR23502">
    <property type="entry name" value="MAJOR FACILITATOR SUPERFAMILY"/>
    <property type="match status" value="1"/>
</dbReference>
<dbReference type="Proteomes" id="UP000785200">
    <property type="component" value="Unassembled WGS sequence"/>
</dbReference>
<comment type="caution">
    <text evidence="8">The sequence shown here is derived from an EMBL/GenBank/DDBJ whole genome shotgun (WGS) entry which is preliminary data.</text>
</comment>
<dbReference type="PANTHER" id="PTHR23502:SF182">
    <property type="entry name" value="POLYAMINE TRANSPORTER, PUTATIVE-RELATED"/>
    <property type="match status" value="1"/>
</dbReference>
<evidence type="ECO:0000256" key="1">
    <source>
        <dbReference type="ARBA" id="ARBA00004141"/>
    </source>
</evidence>
<evidence type="ECO:0000256" key="6">
    <source>
        <dbReference type="SAM" id="Phobius"/>
    </source>
</evidence>
<feature type="transmembrane region" description="Helical" evidence="6">
    <location>
        <begin position="75"/>
        <end position="98"/>
    </location>
</feature>
<proteinExistence type="inferred from homology"/>
<gene>
    <name evidence="8" type="ORF">D0Z07_6803</name>
</gene>
<dbReference type="Pfam" id="PF07690">
    <property type="entry name" value="MFS_1"/>
    <property type="match status" value="1"/>
</dbReference>
<keyword evidence="4 6" id="KW-1133">Transmembrane helix</keyword>
<feature type="transmembrane region" description="Helical" evidence="6">
    <location>
        <begin position="378"/>
        <end position="397"/>
    </location>
</feature>
<evidence type="ECO:0000256" key="4">
    <source>
        <dbReference type="ARBA" id="ARBA00022989"/>
    </source>
</evidence>
<dbReference type="GO" id="GO:0005886">
    <property type="term" value="C:plasma membrane"/>
    <property type="evidence" value="ECO:0007669"/>
    <property type="project" value="TreeGrafter"/>
</dbReference>
<feature type="transmembrane region" description="Helical" evidence="6">
    <location>
        <begin position="448"/>
        <end position="466"/>
    </location>
</feature>
<protein>
    <submittedName>
        <fullName evidence="8">Polyamine transporter 4</fullName>
    </submittedName>
</protein>
<dbReference type="InterPro" id="IPR036259">
    <property type="entry name" value="MFS_trans_sf"/>
</dbReference>
<keyword evidence="9" id="KW-1185">Reference proteome</keyword>
<feature type="transmembrane region" description="Helical" evidence="6">
    <location>
        <begin position="104"/>
        <end position="124"/>
    </location>
</feature>
<organism evidence="8 9">
    <name type="scientific">Hyphodiscus hymeniophilus</name>
    <dbReference type="NCBI Taxonomy" id="353542"/>
    <lineage>
        <taxon>Eukaryota</taxon>
        <taxon>Fungi</taxon>
        <taxon>Dikarya</taxon>
        <taxon>Ascomycota</taxon>
        <taxon>Pezizomycotina</taxon>
        <taxon>Leotiomycetes</taxon>
        <taxon>Helotiales</taxon>
        <taxon>Hyphodiscaceae</taxon>
        <taxon>Hyphodiscus</taxon>
    </lineage>
</organism>
<evidence type="ECO:0000313" key="8">
    <source>
        <dbReference type="EMBL" id="KAG0647582.1"/>
    </source>
</evidence>
<comment type="similarity">
    <text evidence="2">Belongs to the major facilitator superfamily.</text>
</comment>
<sequence length="506" mass="55552">MDRQVRGSDDSEQTCDQIDAFKYSVNVEVQVRELDDSKDRCDEINTLIEDWDAPSNLENPRNWSALKKACHIIPVALLCLSVTAGSSMITPGIFAIAYKFNVSHTAAILPLSLFVLGLAIGPMLAAPISETRGRGIVYKVSMPLYMLFILGAGFSNSFAGLLVCRTLAAIAGAPCLAVGAGTVADLFEPNKMAGPGALVVMAPFLGPCLGPVIGGFSATFTEYRWTQWSTIFLALAAYILVLPTHETHRKVLLKRKAKQMNLPSPEPELPPREAIKLLLTITLFRPIRMLMSEPIVLLYSIYNAFTFSVLFAFFEAYPFVFMGEYGFEIWQYGLTFLGIGVGVLLGAVGAILVDRLVYQRIVREDGERIRNRGPEQRLYIGMVGDLCLPIGLIWFALTAKPSIHWIVPVLAGVPFAFGNVTVFISAALYMLDVYGPMSGASAMAANGLLRYTMGASFPLFTVQMYQALGVKWATLLLAFVCLLMVPIPWVFYKYGPGIRKKSAYSQ</sequence>
<dbReference type="Gene3D" id="1.20.1250.20">
    <property type="entry name" value="MFS general substrate transporter like domains"/>
    <property type="match status" value="1"/>
</dbReference>
<evidence type="ECO:0000256" key="2">
    <source>
        <dbReference type="ARBA" id="ARBA00008335"/>
    </source>
</evidence>
<keyword evidence="5 6" id="KW-0472">Membrane</keyword>
<feature type="transmembrane region" description="Helical" evidence="6">
    <location>
        <begin position="196"/>
        <end position="219"/>
    </location>
</feature>
<feature type="transmembrane region" description="Helical" evidence="6">
    <location>
        <begin position="225"/>
        <end position="245"/>
    </location>
</feature>
<feature type="transmembrane region" description="Helical" evidence="6">
    <location>
        <begin position="403"/>
        <end position="428"/>
    </location>
</feature>
<dbReference type="CDD" id="cd17323">
    <property type="entry name" value="MFS_Tpo1_MDR_like"/>
    <property type="match status" value="1"/>
</dbReference>
<dbReference type="EMBL" id="VNKQ01000012">
    <property type="protein sequence ID" value="KAG0647582.1"/>
    <property type="molecule type" value="Genomic_DNA"/>
</dbReference>
<dbReference type="OrthoDB" id="3936150at2759"/>
<evidence type="ECO:0000313" key="9">
    <source>
        <dbReference type="Proteomes" id="UP000785200"/>
    </source>
</evidence>
<feature type="transmembrane region" description="Helical" evidence="6">
    <location>
        <begin position="472"/>
        <end position="492"/>
    </location>
</feature>
<dbReference type="PROSITE" id="PS50850">
    <property type="entry name" value="MFS"/>
    <property type="match status" value="1"/>
</dbReference>
<dbReference type="FunFam" id="1.20.1250.20:FF:000082">
    <property type="entry name" value="MFS multidrug transporter, putative"/>
    <property type="match status" value="1"/>
</dbReference>
<dbReference type="InterPro" id="IPR020846">
    <property type="entry name" value="MFS_dom"/>
</dbReference>
<feature type="transmembrane region" description="Helical" evidence="6">
    <location>
        <begin position="295"/>
        <end position="314"/>
    </location>
</feature>
<feature type="transmembrane region" description="Helical" evidence="6">
    <location>
        <begin position="136"/>
        <end position="154"/>
    </location>
</feature>
<evidence type="ECO:0000259" key="7">
    <source>
        <dbReference type="PROSITE" id="PS50850"/>
    </source>
</evidence>
<keyword evidence="3 6" id="KW-0812">Transmembrane</keyword>
<dbReference type="GO" id="GO:0015606">
    <property type="term" value="F:spermidine transmembrane transporter activity"/>
    <property type="evidence" value="ECO:0007669"/>
    <property type="project" value="TreeGrafter"/>
</dbReference>
<evidence type="ECO:0000256" key="5">
    <source>
        <dbReference type="ARBA" id="ARBA00023136"/>
    </source>
</evidence>
<dbReference type="SUPFAM" id="SSF103473">
    <property type="entry name" value="MFS general substrate transporter"/>
    <property type="match status" value="1"/>
</dbReference>
<dbReference type="AlphaFoldDB" id="A0A9P6VGN8"/>
<name>A0A9P6VGN8_9HELO</name>
<comment type="subcellular location">
    <subcellularLocation>
        <location evidence="1">Membrane</location>
        <topology evidence="1">Multi-pass membrane protein</topology>
    </subcellularLocation>
</comment>
<reference evidence="8" key="1">
    <citation type="submission" date="2019-07" db="EMBL/GenBank/DDBJ databases">
        <title>Hyphodiscus hymeniophilus genome sequencing and assembly.</title>
        <authorList>
            <person name="Kramer G."/>
            <person name="Nodwell J."/>
        </authorList>
    </citation>
    <scope>NUCLEOTIDE SEQUENCE</scope>
    <source>
        <strain evidence="8">ATCC 34498</strain>
    </source>
</reference>
<accession>A0A9P6VGN8</accession>
<feature type="transmembrane region" description="Helical" evidence="6">
    <location>
        <begin position="334"/>
        <end position="357"/>
    </location>
</feature>
<evidence type="ECO:0000256" key="3">
    <source>
        <dbReference type="ARBA" id="ARBA00022692"/>
    </source>
</evidence>
<dbReference type="InterPro" id="IPR011701">
    <property type="entry name" value="MFS"/>
</dbReference>
<dbReference type="GO" id="GO:0000297">
    <property type="term" value="F:spermine transmembrane transporter activity"/>
    <property type="evidence" value="ECO:0007669"/>
    <property type="project" value="TreeGrafter"/>
</dbReference>
<feature type="transmembrane region" description="Helical" evidence="6">
    <location>
        <begin position="160"/>
        <end position="184"/>
    </location>
</feature>